<reference evidence="3" key="1">
    <citation type="journal article" date="2017" name="Front. Plant Sci.">
        <title>Climate Clever Clovers: New Paradigm to Reduce the Environmental Footprint of Ruminants by Breeding Low Methanogenic Forages Utilizing Haplotype Variation.</title>
        <authorList>
            <person name="Kaur P."/>
            <person name="Appels R."/>
            <person name="Bayer P.E."/>
            <person name="Keeble-Gagnere G."/>
            <person name="Wang J."/>
            <person name="Hirakawa H."/>
            <person name="Shirasawa K."/>
            <person name="Vercoe P."/>
            <person name="Stefanova K."/>
            <person name="Durmic Z."/>
            <person name="Nichols P."/>
            <person name="Revell C."/>
            <person name="Isobe S.N."/>
            <person name="Edwards D."/>
            <person name="Erskine W."/>
        </authorList>
    </citation>
    <scope>NUCLEOTIDE SEQUENCE [LARGE SCALE GENOMIC DNA]</scope>
    <source>
        <strain evidence="3">cv. Daliak</strain>
    </source>
</reference>
<gene>
    <name evidence="2" type="ORF">TSUD_238860</name>
</gene>
<evidence type="ECO:0000256" key="1">
    <source>
        <dbReference type="ARBA" id="ARBA00022821"/>
    </source>
</evidence>
<dbReference type="AlphaFoldDB" id="A0A2Z6PHV0"/>
<dbReference type="PANTHER" id="PTHR36766">
    <property type="entry name" value="PLANT BROAD-SPECTRUM MILDEW RESISTANCE PROTEIN RPW8"/>
    <property type="match status" value="1"/>
</dbReference>
<accession>A0A2Z6PHV0</accession>
<proteinExistence type="predicted"/>
<dbReference type="InterPro" id="IPR032675">
    <property type="entry name" value="LRR_dom_sf"/>
</dbReference>
<sequence length="141" mass="15809">MTSHKSLILYALPNLASLPDWLGNLGLFHNLEISACPKLTCLPVSIQCLTGLKSLGIYGCSELEERCKVKTGVDWQKIAHIQCIEFRNYPVYGGGRDCTLTECAYANNCASTLEAVKSKKIDRIPCGFYAIEIYWNWRLCI</sequence>
<keyword evidence="3" id="KW-1185">Reference proteome</keyword>
<dbReference type="PANTHER" id="PTHR36766:SF42">
    <property type="entry name" value="NB-ARC DOMAIN DISEASE RESISTANCE PROTEIN"/>
    <property type="match status" value="1"/>
</dbReference>
<dbReference type="Gene3D" id="3.80.10.10">
    <property type="entry name" value="Ribonuclease Inhibitor"/>
    <property type="match status" value="1"/>
</dbReference>
<name>A0A2Z6PHV0_TRISU</name>
<dbReference type="GO" id="GO:0006952">
    <property type="term" value="P:defense response"/>
    <property type="evidence" value="ECO:0007669"/>
    <property type="project" value="UniProtKB-KW"/>
</dbReference>
<evidence type="ECO:0000313" key="3">
    <source>
        <dbReference type="Proteomes" id="UP000242715"/>
    </source>
</evidence>
<dbReference type="EMBL" id="DF974652">
    <property type="protein sequence ID" value="GAU49912.1"/>
    <property type="molecule type" value="Genomic_DNA"/>
</dbReference>
<dbReference type="OrthoDB" id="1428032at2759"/>
<evidence type="ECO:0000313" key="2">
    <source>
        <dbReference type="EMBL" id="GAU49912.1"/>
    </source>
</evidence>
<dbReference type="SUPFAM" id="SSF52058">
    <property type="entry name" value="L domain-like"/>
    <property type="match status" value="1"/>
</dbReference>
<dbReference type="Proteomes" id="UP000242715">
    <property type="component" value="Unassembled WGS sequence"/>
</dbReference>
<keyword evidence="1" id="KW-0611">Plant defense</keyword>
<protein>
    <submittedName>
        <fullName evidence="2">Uncharacterized protein</fullName>
    </submittedName>
</protein>
<organism evidence="2 3">
    <name type="scientific">Trifolium subterraneum</name>
    <name type="common">Subterranean clover</name>
    <dbReference type="NCBI Taxonomy" id="3900"/>
    <lineage>
        <taxon>Eukaryota</taxon>
        <taxon>Viridiplantae</taxon>
        <taxon>Streptophyta</taxon>
        <taxon>Embryophyta</taxon>
        <taxon>Tracheophyta</taxon>
        <taxon>Spermatophyta</taxon>
        <taxon>Magnoliopsida</taxon>
        <taxon>eudicotyledons</taxon>
        <taxon>Gunneridae</taxon>
        <taxon>Pentapetalae</taxon>
        <taxon>rosids</taxon>
        <taxon>fabids</taxon>
        <taxon>Fabales</taxon>
        <taxon>Fabaceae</taxon>
        <taxon>Papilionoideae</taxon>
        <taxon>50 kb inversion clade</taxon>
        <taxon>NPAAA clade</taxon>
        <taxon>Hologalegina</taxon>
        <taxon>IRL clade</taxon>
        <taxon>Trifolieae</taxon>
        <taxon>Trifolium</taxon>
    </lineage>
</organism>